<keyword evidence="7" id="KW-1185">Reference proteome</keyword>
<dbReference type="InterPro" id="IPR010591">
    <property type="entry name" value="ATP11"/>
</dbReference>
<comment type="similarity">
    <text evidence="2">Belongs to the ATP11 family.</text>
</comment>
<dbReference type="GO" id="GO:0033615">
    <property type="term" value="P:mitochondrial proton-transporting ATP synthase complex assembly"/>
    <property type="evidence" value="ECO:0007669"/>
    <property type="project" value="TreeGrafter"/>
</dbReference>
<feature type="coiled-coil region" evidence="5">
    <location>
        <begin position="61"/>
        <end position="111"/>
    </location>
</feature>
<keyword evidence="3" id="KW-0809">Transit peptide</keyword>
<evidence type="ECO:0000256" key="3">
    <source>
        <dbReference type="ARBA" id="ARBA00022946"/>
    </source>
</evidence>
<proteinExistence type="inferred from homology"/>
<protein>
    <submittedName>
        <fullName evidence="6">LAFE_0G18316g1_1</fullName>
    </submittedName>
</protein>
<keyword evidence="5" id="KW-0175">Coiled coil</keyword>
<dbReference type="GO" id="GO:0005739">
    <property type="term" value="C:mitochondrion"/>
    <property type="evidence" value="ECO:0007669"/>
    <property type="project" value="UniProtKB-SubCell"/>
</dbReference>
<dbReference type="AlphaFoldDB" id="A0A1G4MJ31"/>
<evidence type="ECO:0000256" key="5">
    <source>
        <dbReference type="SAM" id="Coils"/>
    </source>
</evidence>
<evidence type="ECO:0000256" key="4">
    <source>
        <dbReference type="ARBA" id="ARBA00023128"/>
    </source>
</evidence>
<dbReference type="OMA" id="FLQWGFH"/>
<dbReference type="OrthoDB" id="16535at2759"/>
<dbReference type="PANTHER" id="PTHR13126">
    <property type="entry name" value="CHAPERONE ATP11"/>
    <property type="match status" value="1"/>
</dbReference>
<gene>
    <name evidence="6" type="ORF">LAFE_0G18316G</name>
</gene>
<dbReference type="STRING" id="4955.A0A1G4MJ31"/>
<evidence type="ECO:0000313" key="7">
    <source>
        <dbReference type="Proteomes" id="UP000190831"/>
    </source>
</evidence>
<evidence type="ECO:0000256" key="1">
    <source>
        <dbReference type="ARBA" id="ARBA00004173"/>
    </source>
</evidence>
<organism evidence="6 7">
    <name type="scientific">Lachancea fermentati</name>
    <name type="common">Zygosaccharomyces fermentati</name>
    <dbReference type="NCBI Taxonomy" id="4955"/>
    <lineage>
        <taxon>Eukaryota</taxon>
        <taxon>Fungi</taxon>
        <taxon>Dikarya</taxon>
        <taxon>Ascomycota</taxon>
        <taxon>Saccharomycotina</taxon>
        <taxon>Saccharomycetes</taxon>
        <taxon>Saccharomycetales</taxon>
        <taxon>Saccharomycetaceae</taxon>
        <taxon>Lachancea</taxon>
    </lineage>
</organism>
<comment type="subcellular location">
    <subcellularLocation>
        <location evidence="1">Mitochondrion</location>
    </subcellularLocation>
</comment>
<keyword evidence="4" id="KW-0496">Mitochondrion</keyword>
<name>A0A1G4MJ31_LACFM</name>
<evidence type="ECO:0000313" key="6">
    <source>
        <dbReference type="EMBL" id="SCW03792.1"/>
    </source>
</evidence>
<dbReference type="PANTHER" id="PTHR13126:SF0">
    <property type="entry name" value="ATP SYNTHASE MITOCHONDRIAL F1 COMPLEX ASSEMBLY FACTOR 1"/>
    <property type="match status" value="1"/>
</dbReference>
<sequence length="322" mass="37481">MALFARNIKVLTRFQARSAASITYKTFLQQQQQVFSKKYSTESLEERYQEKLLEKAKSEGFDSIEKLKEHQKEEIEQRKKQLNRIDPLKELEEYEQRMKMSQNNIKAAEARGAIDPNQPKTPFKTLDSFLKVDKIKDLSKQEIEFLWRARWASKENVMNAVVPREVFEKMLKNIKEAPTFVLPLPRIVETGSTEKDNNEQGMELHYVQWQFAGPCTIHCIITSLAEYKLHQEFAKPHTTFQFHQDLADEKRIVLMNGQVETDSNVSLQDAQLLLLNIQRFYGAMGEQTSTAKQRVKLLHDFSKGSQDFSVELLISLAQSMEN</sequence>
<dbReference type="EMBL" id="LT598486">
    <property type="protein sequence ID" value="SCW03792.1"/>
    <property type="molecule type" value="Genomic_DNA"/>
</dbReference>
<reference evidence="6 7" key="1">
    <citation type="submission" date="2016-03" db="EMBL/GenBank/DDBJ databases">
        <authorList>
            <person name="Devillers H."/>
        </authorList>
    </citation>
    <scope>NUCLEOTIDE SEQUENCE [LARGE SCALE GENOMIC DNA]</scope>
    <source>
        <strain evidence="6">CBS 6772</strain>
    </source>
</reference>
<accession>A0A1G4MJ31</accession>
<evidence type="ECO:0000256" key="2">
    <source>
        <dbReference type="ARBA" id="ARBA00009116"/>
    </source>
</evidence>
<dbReference type="Pfam" id="PF06644">
    <property type="entry name" value="ATP11"/>
    <property type="match status" value="1"/>
</dbReference>
<dbReference type="Proteomes" id="UP000190831">
    <property type="component" value="Chromosome G"/>
</dbReference>